<dbReference type="EMBL" id="FPHD01000020">
    <property type="protein sequence ID" value="SFV52576.1"/>
    <property type="molecule type" value="Genomic_DNA"/>
</dbReference>
<dbReference type="InterPro" id="IPR019291">
    <property type="entry name" value="Host_attachment_protein"/>
</dbReference>
<dbReference type="Pfam" id="PF10116">
    <property type="entry name" value="Host_attach"/>
    <property type="match status" value="1"/>
</dbReference>
<dbReference type="AlphaFoldDB" id="A0A1W1BGB1"/>
<protein>
    <recommendedName>
        <fullName evidence="2">Host attachment protein</fullName>
    </recommendedName>
</protein>
<sequence>MKLDNTMVIVANLGELKEYHVQKHEAIVGNDLKVSYALGLHHAMDYIDAHKKVEEVVSDSAGRFGNSIGEEHNLENERKRRSVEDVANDINAIIAKEKPKQLFLAFPQELNAQLMELLSSDTKAILKKNITSDLVKTNKEKLLSYFE</sequence>
<evidence type="ECO:0008006" key="2">
    <source>
        <dbReference type="Google" id="ProtNLM"/>
    </source>
</evidence>
<name>A0A1W1BGB1_9ZZZZ</name>
<organism evidence="1">
    <name type="scientific">hydrothermal vent metagenome</name>
    <dbReference type="NCBI Taxonomy" id="652676"/>
    <lineage>
        <taxon>unclassified sequences</taxon>
        <taxon>metagenomes</taxon>
        <taxon>ecological metagenomes</taxon>
    </lineage>
</organism>
<evidence type="ECO:0000313" key="1">
    <source>
        <dbReference type="EMBL" id="SFV52576.1"/>
    </source>
</evidence>
<proteinExistence type="predicted"/>
<reference evidence="1" key="1">
    <citation type="submission" date="2016-10" db="EMBL/GenBank/DDBJ databases">
        <authorList>
            <person name="de Groot N.N."/>
        </authorList>
    </citation>
    <scope>NUCLEOTIDE SEQUENCE</scope>
</reference>
<gene>
    <name evidence="1" type="ORF">MNB_SV-8-1347</name>
</gene>
<accession>A0A1W1BGB1</accession>